<feature type="compositionally biased region" description="Low complexity" evidence="1">
    <location>
        <begin position="17"/>
        <end position="26"/>
    </location>
</feature>
<name>A0ABS8WR88_DATST</name>
<evidence type="ECO:0000256" key="1">
    <source>
        <dbReference type="SAM" id="MobiDB-lite"/>
    </source>
</evidence>
<gene>
    <name evidence="2" type="ORF">HAX54_052921</name>
</gene>
<comment type="caution">
    <text evidence="2">The sequence shown here is derived from an EMBL/GenBank/DDBJ whole genome shotgun (WGS) entry which is preliminary data.</text>
</comment>
<keyword evidence="3" id="KW-1185">Reference proteome</keyword>
<organism evidence="2 3">
    <name type="scientific">Datura stramonium</name>
    <name type="common">Jimsonweed</name>
    <name type="synonym">Common thornapple</name>
    <dbReference type="NCBI Taxonomy" id="4076"/>
    <lineage>
        <taxon>Eukaryota</taxon>
        <taxon>Viridiplantae</taxon>
        <taxon>Streptophyta</taxon>
        <taxon>Embryophyta</taxon>
        <taxon>Tracheophyta</taxon>
        <taxon>Spermatophyta</taxon>
        <taxon>Magnoliopsida</taxon>
        <taxon>eudicotyledons</taxon>
        <taxon>Gunneridae</taxon>
        <taxon>Pentapetalae</taxon>
        <taxon>asterids</taxon>
        <taxon>lamiids</taxon>
        <taxon>Solanales</taxon>
        <taxon>Solanaceae</taxon>
        <taxon>Solanoideae</taxon>
        <taxon>Datureae</taxon>
        <taxon>Datura</taxon>
    </lineage>
</organism>
<feature type="region of interest" description="Disordered" evidence="1">
    <location>
        <begin position="1"/>
        <end position="26"/>
    </location>
</feature>
<accession>A0ABS8WR88</accession>
<feature type="non-terminal residue" evidence="2">
    <location>
        <position position="103"/>
    </location>
</feature>
<sequence length="103" mass="11513">MPARPATRGASISAQPAARSSSSLGARRQQILRVGGCHTTSLLCVGRRKALPSRRSGTRDATWETQLCHGRHTRLQKWQKMAFLLQLGRKFKSKVKFIKKQGK</sequence>
<dbReference type="EMBL" id="JACEIK010009727">
    <property type="protein sequence ID" value="MCE3214636.1"/>
    <property type="molecule type" value="Genomic_DNA"/>
</dbReference>
<dbReference type="Proteomes" id="UP000823775">
    <property type="component" value="Unassembled WGS sequence"/>
</dbReference>
<evidence type="ECO:0000313" key="3">
    <source>
        <dbReference type="Proteomes" id="UP000823775"/>
    </source>
</evidence>
<evidence type="ECO:0000313" key="2">
    <source>
        <dbReference type="EMBL" id="MCE3214636.1"/>
    </source>
</evidence>
<reference evidence="2 3" key="1">
    <citation type="journal article" date="2021" name="BMC Genomics">
        <title>Datura genome reveals duplications of psychoactive alkaloid biosynthetic genes and high mutation rate following tissue culture.</title>
        <authorList>
            <person name="Rajewski A."/>
            <person name="Carter-House D."/>
            <person name="Stajich J."/>
            <person name="Litt A."/>
        </authorList>
    </citation>
    <scope>NUCLEOTIDE SEQUENCE [LARGE SCALE GENOMIC DNA]</scope>
    <source>
        <strain evidence="2">AR-01</strain>
    </source>
</reference>
<protein>
    <submittedName>
        <fullName evidence="2">Uncharacterized protein</fullName>
    </submittedName>
</protein>
<proteinExistence type="predicted"/>